<reference evidence="3 4" key="1">
    <citation type="submission" date="2018-10" db="EMBL/GenBank/DDBJ databases">
        <title>Genome assembly for a Yunnan-Guizhou Plateau 3E fish, Anabarilius grahami (Regan), and its evolutionary and genetic applications.</title>
        <authorList>
            <person name="Jiang W."/>
        </authorList>
    </citation>
    <scope>NUCLEOTIDE SEQUENCE [LARGE SCALE GENOMIC DNA]</scope>
    <source>
        <strain evidence="3">AG-KIZ</strain>
        <tissue evidence="3">Muscle</tissue>
    </source>
</reference>
<keyword evidence="2" id="KW-0812">Transmembrane</keyword>
<evidence type="ECO:0000313" key="4">
    <source>
        <dbReference type="Proteomes" id="UP000281406"/>
    </source>
</evidence>
<protein>
    <submittedName>
        <fullName evidence="3">Uncharacterized protein</fullName>
    </submittedName>
</protein>
<name>A0A3N0YIU6_ANAGA</name>
<sequence>MERKSCWPLILCLIVAAIMGLLAYMHLNRELLNKLTNEIEFVKAAVRETEQSIESYNLEVEYTQKEMDNADKEVKELQDEVVKLTSSKEEKDKEVKACKDSVAVLNNDVTAVEKEKSDTDGNFASEKTKWSEEMNGLIKQLQESSQVCAYAKVSPEDLVKDPTLKDLCPQIQIITKADLPQ</sequence>
<comment type="caution">
    <text evidence="3">The sequence shown here is derived from an EMBL/GenBank/DDBJ whole genome shotgun (WGS) entry which is preliminary data.</text>
</comment>
<organism evidence="3 4">
    <name type="scientific">Anabarilius grahami</name>
    <name type="common">Kanglang fish</name>
    <name type="synonym">Barilius grahami</name>
    <dbReference type="NCBI Taxonomy" id="495550"/>
    <lineage>
        <taxon>Eukaryota</taxon>
        <taxon>Metazoa</taxon>
        <taxon>Chordata</taxon>
        <taxon>Craniata</taxon>
        <taxon>Vertebrata</taxon>
        <taxon>Euteleostomi</taxon>
        <taxon>Actinopterygii</taxon>
        <taxon>Neopterygii</taxon>
        <taxon>Teleostei</taxon>
        <taxon>Ostariophysi</taxon>
        <taxon>Cypriniformes</taxon>
        <taxon>Xenocyprididae</taxon>
        <taxon>Xenocypridinae</taxon>
        <taxon>Xenocypridinae incertae sedis</taxon>
        <taxon>Anabarilius</taxon>
    </lineage>
</organism>
<dbReference type="OrthoDB" id="8906012at2759"/>
<evidence type="ECO:0000256" key="2">
    <source>
        <dbReference type="SAM" id="Phobius"/>
    </source>
</evidence>
<accession>A0A3N0YIU6</accession>
<gene>
    <name evidence="3" type="ORF">DPX16_11506</name>
</gene>
<keyword evidence="4" id="KW-1185">Reference proteome</keyword>
<keyword evidence="1" id="KW-0175">Coiled coil</keyword>
<feature type="transmembrane region" description="Helical" evidence="2">
    <location>
        <begin position="7"/>
        <end position="27"/>
    </location>
</feature>
<keyword evidence="2" id="KW-1133">Transmembrane helix</keyword>
<evidence type="ECO:0000256" key="1">
    <source>
        <dbReference type="SAM" id="Coils"/>
    </source>
</evidence>
<dbReference type="EMBL" id="RJVU01042534">
    <property type="protein sequence ID" value="ROL45811.1"/>
    <property type="molecule type" value="Genomic_DNA"/>
</dbReference>
<dbReference type="Proteomes" id="UP000281406">
    <property type="component" value="Unassembled WGS sequence"/>
</dbReference>
<dbReference type="Gene3D" id="1.10.287.1490">
    <property type="match status" value="1"/>
</dbReference>
<keyword evidence="2" id="KW-0472">Membrane</keyword>
<proteinExistence type="predicted"/>
<evidence type="ECO:0000313" key="3">
    <source>
        <dbReference type="EMBL" id="ROL45811.1"/>
    </source>
</evidence>
<dbReference type="AlphaFoldDB" id="A0A3N0YIU6"/>
<feature type="coiled-coil region" evidence="1">
    <location>
        <begin position="32"/>
        <end position="94"/>
    </location>
</feature>